<evidence type="ECO:0000256" key="1">
    <source>
        <dbReference type="SAM" id="SignalP"/>
    </source>
</evidence>
<evidence type="ECO:0000313" key="2">
    <source>
        <dbReference type="EMBL" id="CUN72752.1"/>
    </source>
</evidence>
<dbReference type="Proteomes" id="UP000095746">
    <property type="component" value="Unassembled WGS sequence"/>
</dbReference>
<dbReference type="AlphaFoldDB" id="A0A173Z8L9"/>
<dbReference type="EMBL" id="CYZT01000012">
    <property type="protein sequence ID" value="CUN72752.1"/>
    <property type="molecule type" value="Genomic_DNA"/>
</dbReference>
<gene>
    <name evidence="2" type="ORF">ERS852411_00393</name>
</gene>
<proteinExistence type="predicted"/>
<keyword evidence="1" id="KW-0732">Signal</keyword>
<protein>
    <submittedName>
        <fullName evidence="2">Uncharacterized protein</fullName>
    </submittedName>
</protein>
<dbReference type="PROSITE" id="PS51257">
    <property type="entry name" value="PROKAR_LIPOPROTEIN"/>
    <property type="match status" value="1"/>
</dbReference>
<dbReference type="RefSeq" id="WP_021631630.1">
    <property type="nucleotide sequence ID" value="NZ_JADMOW010000057.1"/>
</dbReference>
<evidence type="ECO:0000313" key="3">
    <source>
        <dbReference type="Proteomes" id="UP000095746"/>
    </source>
</evidence>
<feature type="chain" id="PRO_5008016687" evidence="1">
    <location>
        <begin position="25"/>
        <end position="237"/>
    </location>
</feature>
<accession>A0A173Z8L9</accession>
<feature type="signal peptide" evidence="1">
    <location>
        <begin position="1"/>
        <end position="24"/>
    </location>
</feature>
<organism evidence="2 3">
    <name type="scientific">Flavonifractor plautii</name>
    <name type="common">Fusobacterium plautii</name>
    <dbReference type="NCBI Taxonomy" id="292800"/>
    <lineage>
        <taxon>Bacteria</taxon>
        <taxon>Bacillati</taxon>
        <taxon>Bacillota</taxon>
        <taxon>Clostridia</taxon>
        <taxon>Eubacteriales</taxon>
        <taxon>Oscillospiraceae</taxon>
        <taxon>Flavonifractor</taxon>
    </lineage>
</organism>
<reference evidence="2 3" key="1">
    <citation type="submission" date="2015-09" db="EMBL/GenBank/DDBJ databases">
        <authorList>
            <consortium name="Pathogen Informatics"/>
        </authorList>
    </citation>
    <scope>NUCLEOTIDE SEQUENCE [LARGE SCALE GENOMIC DNA]</scope>
    <source>
        <strain evidence="2 3">2789STDY5608854</strain>
    </source>
</reference>
<sequence>MKKKFAAFVLCVICLLSAAGCGQAKTDEQTPPTDQSAVTDDYLTTISGTYVELFPELSKSEYRNIWIDATTPLAGAENAETATDMLLGMCMAEPYGPEAAEKYAADPDSMAFNCYFLGGVDKFVMDGHTITGLDAQGQEVFSHTYKLLDEENENGFIFYQSEDENSGQFTYFAFSPDTMETTYHLEFRYAEDLSDLQSWFEGNYAYWNAAAIAEDYDQATMENVIELFATENLSEAE</sequence>
<name>A0A173Z8L9_FLAPL</name>